<dbReference type="SUPFAM" id="SSF102114">
    <property type="entry name" value="Radical SAM enzymes"/>
    <property type="match status" value="1"/>
</dbReference>
<dbReference type="Pfam" id="PF04055">
    <property type="entry name" value="Radical_SAM"/>
    <property type="match status" value="1"/>
</dbReference>
<dbReference type="Proteomes" id="UP000290527">
    <property type="component" value="Unassembled WGS sequence"/>
</dbReference>
<evidence type="ECO:0000256" key="4">
    <source>
        <dbReference type="ARBA" id="ARBA00022691"/>
    </source>
</evidence>
<dbReference type="NCBIfam" id="TIGR02495">
    <property type="entry name" value="NrdG2"/>
    <property type="match status" value="1"/>
</dbReference>
<evidence type="ECO:0000259" key="9">
    <source>
        <dbReference type="PROSITE" id="PS51918"/>
    </source>
</evidence>
<proteinExistence type="inferred from homology"/>
<name>A0A401HRU3_9EURY</name>
<keyword evidence="4" id="KW-0949">S-adenosyl-L-methionine</keyword>
<evidence type="ECO:0000313" key="11">
    <source>
        <dbReference type="Proteomes" id="UP000290527"/>
    </source>
</evidence>
<protein>
    <submittedName>
        <fullName evidence="10">Pyruvate formate lyase activating enzyme</fullName>
        <ecNumber evidence="10">1.97.1.4</ecNumber>
    </submittedName>
</protein>
<dbReference type="OrthoDB" id="371936at2157"/>
<dbReference type="InterPro" id="IPR013785">
    <property type="entry name" value="Aldolase_TIM"/>
</dbReference>
<keyword evidence="7" id="KW-0408">Iron</keyword>
<evidence type="ECO:0000256" key="2">
    <source>
        <dbReference type="ARBA" id="ARBA00009777"/>
    </source>
</evidence>
<dbReference type="AlphaFoldDB" id="A0A401HRU3"/>
<dbReference type="PROSITE" id="PS01087">
    <property type="entry name" value="RADICAL_ACTIVATING"/>
    <property type="match status" value="1"/>
</dbReference>
<evidence type="ECO:0000256" key="3">
    <source>
        <dbReference type="ARBA" id="ARBA00022485"/>
    </source>
</evidence>
<evidence type="ECO:0000256" key="6">
    <source>
        <dbReference type="ARBA" id="ARBA00023002"/>
    </source>
</evidence>
<keyword evidence="11" id="KW-1185">Reference proteome</keyword>
<dbReference type="CDD" id="cd01335">
    <property type="entry name" value="Radical_SAM"/>
    <property type="match status" value="1"/>
</dbReference>
<evidence type="ECO:0000256" key="7">
    <source>
        <dbReference type="ARBA" id="ARBA00023004"/>
    </source>
</evidence>
<evidence type="ECO:0000256" key="1">
    <source>
        <dbReference type="ARBA" id="ARBA00001966"/>
    </source>
</evidence>
<keyword evidence="6 10" id="KW-0560">Oxidoreductase</keyword>
<dbReference type="InterPro" id="IPR001989">
    <property type="entry name" value="Radical_activat_CS"/>
</dbReference>
<dbReference type="InterPro" id="IPR034457">
    <property type="entry name" value="Organic_radical-activating"/>
</dbReference>
<keyword evidence="5" id="KW-0479">Metal-binding</keyword>
<dbReference type="EC" id="1.97.1.4" evidence="10"/>
<gene>
    <name evidence="10" type="ORF">MHHB_P1199</name>
</gene>
<dbReference type="GO" id="GO:0051539">
    <property type="term" value="F:4 iron, 4 sulfur cluster binding"/>
    <property type="evidence" value="ECO:0007669"/>
    <property type="project" value="UniProtKB-KW"/>
</dbReference>
<dbReference type="Gene3D" id="3.20.20.70">
    <property type="entry name" value="Aldolase class I"/>
    <property type="match status" value="1"/>
</dbReference>
<keyword evidence="3" id="KW-0004">4Fe-4S</keyword>
<keyword evidence="10" id="KW-0670">Pyruvate</keyword>
<dbReference type="SFLD" id="SFLDS00029">
    <property type="entry name" value="Radical_SAM"/>
    <property type="match status" value="1"/>
</dbReference>
<evidence type="ECO:0000313" key="10">
    <source>
        <dbReference type="EMBL" id="GBF36969.1"/>
    </source>
</evidence>
<dbReference type="PROSITE" id="PS51918">
    <property type="entry name" value="RADICAL_SAM"/>
    <property type="match status" value="1"/>
</dbReference>
<accession>A0A401HRU3</accession>
<dbReference type="EMBL" id="BFAX01000005">
    <property type="protein sequence ID" value="GBF36969.1"/>
    <property type="molecule type" value="Genomic_DNA"/>
</dbReference>
<keyword evidence="10" id="KW-0456">Lyase</keyword>
<comment type="caution">
    <text evidence="10">The sequence shown here is derived from an EMBL/GenBank/DDBJ whole genome shotgun (WGS) entry which is preliminary data.</text>
</comment>
<dbReference type="SFLD" id="SFLDG01094">
    <property type="entry name" value="Uncharacterised_Radical_SAM_Su"/>
    <property type="match status" value="1"/>
</dbReference>
<dbReference type="PANTHER" id="PTHR30352:SF13">
    <property type="entry name" value="GLYCYL-RADICAL ENZYME ACTIVATING ENZYME YJJW-RELATED"/>
    <property type="match status" value="1"/>
</dbReference>
<evidence type="ECO:0000256" key="5">
    <source>
        <dbReference type="ARBA" id="ARBA00022723"/>
    </source>
</evidence>
<dbReference type="InterPro" id="IPR012840">
    <property type="entry name" value="NrdG2"/>
</dbReference>
<comment type="cofactor">
    <cofactor evidence="1">
        <name>[4Fe-4S] cluster</name>
        <dbReference type="ChEBI" id="CHEBI:49883"/>
    </cofactor>
</comment>
<reference evidence="10 11" key="1">
    <citation type="journal article" date="2019" name="Int. J. Syst. Evol. Microbiol.">
        <title>Methanofervidicoccus abyssi gen. nov., sp. nov., a hydrogenotrophic methanogen, isolated from a hydrothermal vent chimney in the Mid-Cayman Spreading Center, the Caribbean Sea.</title>
        <authorList>
            <person name="Sakai S."/>
            <person name="Takaki Y."/>
            <person name="Miyazaki M."/>
            <person name="Ogawara M."/>
            <person name="Yanagawa K."/>
            <person name="Miyazaki J."/>
            <person name="Takai K."/>
        </authorList>
    </citation>
    <scope>NUCLEOTIDE SEQUENCE [LARGE SCALE GENOMIC DNA]</scope>
    <source>
        <strain evidence="10 11">HHB</strain>
    </source>
</reference>
<dbReference type="PANTHER" id="PTHR30352">
    <property type="entry name" value="PYRUVATE FORMATE-LYASE-ACTIVATING ENZYME"/>
    <property type="match status" value="1"/>
</dbReference>
<dbReference type="InterPro" id="IPR007197">
    <property type="entry name" value="rSAM"/>
</dbReference>
<dbReference type="GO" id="GO:0046872">
    <property type="term" value="F:metal ion binding"/>
    <property type="evidence" value="ECO:0007669"/>
    <property type="project" value="UniProtKB-KW"/>
</dbReference>
<dbReference type="RefSeq" id="WP_131007800.1">
    <property type="nucleotide sequence ID" value="NZ_BFAX01000005.1"/>
</dbReference>
<sequence length="237" mass="27378">MKIFGIIDLSTLDYPKKCSSVVFMSGCNMKCGYCHNYTQMKKNTYNISPYKVYKSMDLTFSEAIVVSGGEPTVQPQALMEFCKIVKRERNLPIKLDTNGSNVDTVKELVQEGLIDYLAVDVKCAFEKYWDIAQYDGSKIESNVKKLIKICKKEGVFIECRTTYIPEKIDREDIYTVVRTVKGCDLYALQQFDREHSWKEEYRKMREPTLEELVELGKIAKEYVPSVAVRSKEGILYL</sequence>
<feature type="domain" description="Radical SAM core" evidence="9">
    <location>
        <begin position="13"/>
        <end position="235"/>
    </location>
</feature>
<keyword evidence="8" id="KW-0411">Iron-sulfur</keyword>
<evidence type="ECO:0000256" key="8">
    <source>
        <dbReference type="ARBA" id="ARBA00023014"/>
    </source>
</evidence>
<organism evidence="10 11">
    <name type="scientific">Methanofervidicoccus abyssi</name>
    <dbReference type="NCBI Taxonomy" id="2082189"/>
    <lineage>
        <taxon>Archaea</taxon>
        <taxon>Methanobacteriati</taxon>
        <taxon>Methanobacteriota</taxon>
        <taxon>Methanomada group</taxon>
        <taxon>Methanococci</taxon>
        <taxon>Methanococcales</taxon>
        <taxon>Methanofervidicoccus</taxon>
    </lineage>
</organism>
<dbReference type="GO" id="GO:0043365">
    <property type="term" value="F:[formate-C-acetyltransferase]-activating enzyme activity"/>
    <property type="evidence" value="ECO:0007669"/>
    <property type="project" value="UniProtKB-EC"/>
</dbReference>
<dbReference type="GO" id="GO:0016829">
    <property type="term" value="F:lyase activity"/>
    <property type="evidence" value="ECO:0007669"/>
    <property type="project" value="UniProtKB-KW"/>
</dbReference>
<comment type="similarity">
    <text evidence="2">Belongs to the organic radical-activating enzymes family.</text>
</comment>
<dbReference type="InterPro" id="IPR058240">
    <property type="entry name" value="rSAM_sf"/>
</dbReference>